<name>A0A5A5T8T4_9CHLR</name>
<proteinExistence type="predicted"/>
<organism evidence="1 2">
    <name type="scientific">Dictyobacter arantiisoli</name>
    <dbReference type="NCBI Taxonomy" id="2014874"/>
    <lineage>
        <taxon>Bacteria</taxon>
        <taxon>Bacillati</taxon>
        <taxon>Chloroflexota</taxon>
        <taxon>Ktedonobacteria</taxon>
        <taxon>Ktedonobacterales</taxon>
        <taxon>Dictyobacteraceae</taxon>
        <taxon>Dictyobacter</taxon>
    </lineage>
</organism>
<dbReference type="AlphaFoldDB" id="A0A5A5T8T4"/>
<dbReference type="EMBL" id="BIXY01000014">
    <property type="protein sequence ID" value="GCF07757.1"/>
    <property type="molecule type" value="Genomic_DNA"/>
</dbReference>
<accession>A0A5A5T8T4</accession>
<evidence type="ECO:0000313" key="1">
    <source>
        <dbReference type="EMBL" id="GCF07757.1"/>
    </source>
</evidence>
<protein>
    <submittedName>
        <fullName evidence="1">Uncharacterized protein</fullName>
    </submittedName>
</protein>
<gene>
    <name evidence="1" type="ORF">KDI_13210</name>
</gene>
<keyword evidence="2" id="KW-1185">Reference proteome</keyword>
<evidence type="ECO:0000313" key="2">
    <source>
        <dbReference type="Proteomes" id="UP000322530"/>
    </source>
</evidence>
<reference evidence="1 2" key="1">
    <citation type="submission" date="2019-01" db="EMBL/GenBank/DDBJ databases">
        <title>Draft genome sequence of Dictyobacter sp. Uno17.</title>
        <authorList>
            <person name="Wang C.M."/>
            <person name="Zheng Y."/>
            <person name="Sakai Y."/>
            <person name="Abe K."/>
            <person name="Yokota A."/>
            <person name="Yabe S."/>
        </authorList>
    </citation>
    <scope>NUCLEOTIDE SEQUENCE [LARGE SCALE GENOMIC DNA]</scope>
    <source>
        <strain evidence="1 2">Uno17</strain>
    </source>
</reference>
<sequence length="70" mass="7890">MFEEILNITPDVVVELLTPRSVCAFQAFGTCKLKPNLGSTYVYVEEDAYALLNNPVKQGANSKIKRREKQ</sequence>
<dbReference type="Proteomes" id="UP000322530">
    <property type="component" value="Unassembled WGS sequence"/>
</dbReference>
<comment type="caution">
    <text evidence="1">The sequence shown here is derived from an EMBL/GenBank/DDBJ whole genome shotgun (WGS) entry which is preliminary data.</text>
</comment>